<evidence type="ECO:0000313" key="3">
    <source>
        <dbReference type="Proteomes" id="UP000221165"/>
    </source>
</evidence>
<organism evidence="2 3">
    <name type="scientific">Cystoisospora suis</name>
    <dbReference type="NCBI Taxonomy" id="483139"/>
    <lineage>
        <taxon>Eukaryota</taxon>
        <taxon>Sar</taxon>
        <taxon>Alveolata</taxon>
        <taxon>Apicomplexa</taxon>
        <taxon>Conoidasida</taxon>
        <taxon>Coccidia</taxon>
        <taxon>Eucoccidiorida</taxon>
        <taxon>Eimeriorina</taxon>
        <taxon>Sarcocystidae</taxon>
        <taxon>Cystoisospora</taxon>
    </lineage>
</organism>
<dbReference type="VEuPathDB" id="ToxoDB:CSUI_006884"/>
<dbReference type="RefSeq" id="XP_067920991.1">
    <property type="nucleotide sequence ID" value="XM_068067034.1"/>
</dbReference>
<keyword evidence="1" id="KW-0812">Transmembrane</keyword>
<protein>
    <submittedName>
        <fullName evidence="2">Uncharacterized protein</fullName>
    </submittedName>
</protein>
<reference evidence="2 3" key="1">
    <citation type="journal article" date="2017" name="Int. J. Parasitol.">
        <title>The genome of the protozoan parasite Cystoisospora suis and a reverse vaccinology approach to identify vaccine candidates.</title>
        <authorList>
            <person name="Palmieri N."/>
            <person name="Shrestha A."/>
            <person name="Ruttkowski B."/>
            <person name="Beck T."/>
            <person name="Vogl C."/>
            <person name="Tomley F."/>
            <person name="Blake D.P."/>
            <person name="Joachim A."/>
        </authorList>
    </citation>
    <scope>NUCLEOTIDE SEQUENCE [LARGE SCALE GENOMIC DNA]</scope>
    <source>
        <strain evidence="2 3">Wien I</strain>
    </source>
</reference>
<sequence length="77" mass="9187">MSYLSLHVEMSYLSLHVEMSYLSHSFFLSFFLRVRLISLCVWMKWKSVSSSQEDIPFSMCILFFLSISVTFFFFFAI</sequence>
<gene>
    <name evidence="2" type="ORF">CSUI_006884</name>
</gene>
<evidence type="ECO:0000313" key="2">
    <source>
        <dbReference type="EMBL" id="PHJ19289.1"/>
    </source>
</evidence>
<keyword evidence="1" id="KW-1133">Transmembrane helix</keyword>
<name>A0A2C6KQ86_9APIC</name>
<dbReference type="GeneID" id="94430245"/>
<keyword evidence="1" id="KW-0472">Membrane</keyword>
<dbReference type="Proteomes" id="UP000221165">
    <property type="component" value="Unassembled WGS sequence"/>
</dbReference>
<dbReference type="AlphaFoldDB" id="A0A2C6KQ86"/>
<feature type="transmembrane region" description="Helical" evidence="1">
    <location>
        <begin position="20"/>
        <end position="43"/>
    </location>
</feature>
<dbReference type="EMBL" id="MIGC01003540">
    <property type="protein sequence ID" value="PHJ19289.1"/>
    <property type="molecule type" value="Genomic_DNA"/>
</dbReference>
<comment type="caution">
    <text evidence="2">The sequence shown here is derived from an EMBL/GenBank/DDBJ whole genome shotgun (WGS) entry which is preliminary data.</text>
</comment>
<proteinExistence type="predicted"/>
<accession>A0A2C6KQ86</accession>
<evidence type="ECO:0000256" key="1">
    <source>
        <dbReference type="SAM" id="Phobius"/>
    </source>
</evidence>
<keyword evidence="3" id="KW-1185">Reference proteome</keyword>
<feature type="transmembrane region" description="Helical" evidence="1">
    <location>
        <begin position="55"/>
        <end position="76"/>
    </location>
</feature>